<accession>A0A0G4IST7</accession>
<evidence type="ECO:0000313" key="6">
    <source>
        <dbReference type="Proteomes" id="UP000290189"/>
    </source>
</evidence>
<feature type="region of interest" description="Disordered" evidence="1">
    <location>
        <begin position="280"/>
        <end position="344"/>
    </location>
</feature>
<keyword evidence="2" id="KW-0732">Signal</keyword>
<reference evidence="3 5" key="1">
    <citation type="submission" date="2015-02" db="EMBL/GenBank/DDBJ databases">
        <authorList>
            <person name="Chooi Y.-H."/>
        </authorList>
    </citation>
    <scope>NUCLEOTIDE SEQUENCE [LARGE SCALE GENOMIC DNA]</scope>
    <source>
        <strain evidence="3">E3</strain>
    </source>
</reference>
<feature type="compositionally biased region" description="Basic residues" evidence="1">
    <location>
        <begin position="215"/>
        <end position="225"/>
    </location>
</feature>
<feature type="compositionally biased region" description="Basic and acidic residues" evidence="1">
    <location>
        <begin position="292"/>
        <end position="302"/>
    </location>
</feature>
<sequence length="408" mass="44531">MWPPVFVIGLVVAVVAHGDDPRRDRVVSAFTRRLVQRIDADDVNGVWMMLVESMPLGNFGVEDRLHLEVGAGPGRPLMSILEYAIGHASPAMIRALVHVGVPIRVRTAVLLAARQAGRDFVFDIVGPYIQPAGGADVDVPGQERSMALPAPDTDSAVRWPTTSQTVFAVVAFVVLAYQLFSRRVRMRFRAIRRNEAPFPDPVPAAVLPPATPSVSKRRKRRKKGKAPGSRTASSVLEVCAEQPRVPALTRVPSQALEQSPIETANVAQDAPEEVPAVPEHNVTCAPVPSPETSKDASADERSVTAMPMAPTSSNYTIAPTQSSPVEADSRAPNTTAEAQPDTSSLDVDTVLNALEFTLYHETDPHVLRRAQQRLRRIYDLYFIPDDFYSDTRRALAHRALDLAGEGMY</sequence>
<evidence type="ECO:0000256" key="2">
    <source>
        <dbReference type="SAM" id="SignalP"/>
    </source>
</evidence>
<dbReference type="Proteomes" id="UP000290189">
    <property type="component" value="Unassembled WGS sequence"/>
</dbReference>
<dbReference type="EMBL" id="OVEO01000002">
    <property type="protein sequence ID" value="SPQ94415.1"/>
    <property type="molecule type" value="Genomic_DNA"/>
</dbReference>
<keyword evidence="4" id="KW-0496">Mitochondrion</keyword>
<gene>
    <name evidence="3" type="ORF">PBRA_006444</name>
    <name evidence="4" type="ORF">PLBR_LOCUS1630</name>
</gene>
<feature type="chain" id="PRO_5035990740" evidence="2">
    <location>
        <begin position="19"/>
        <end position="408"/>
    </location>
</feature>
<dbReference type="EMBL" id="CDSF01000084">
    <property type="protein sequence ID" value="CEO98330.1"/>
    <property type="molecule type" value="Genomic_DNA"/>
</dbReference>
<protein>
    <submittedName>
        <fullName evidence="3">Uncharacterized protein</fullName>
    </submittedName>
</protein>
<evidence type="ECO:0000313" key="5">
    <source>
        <dbReference type="Proteomes" id="UP000039324"/>
    </source>
</evidence>
<evidence type="ECO:0000256" key="1">
    <source>
        <dbReference type="SAM" id="MobiDB-lite"/>
    </source>
</evidence>
<feature type="region of interest" description="Disordered" evidence="1">
    <location>
        <begin position="199"/>
        <end position="237"/>
    </location>
</feature>
<name>A0A0G4IST7_PLABS</name>
<feature type="signal peptide" evidence="2">
    <location>
        <begin position="1"/>
        <end position="18"/>
    </location>
</feature>
<feature type="compositionally biased region" description="Polar residues" evidence="1">
    <location>
        <begin position="331"/>
        <end position="344"/>
    </location>
</feature>
<organism evidence="3 5">
    <name type="scientific">Plasmodiophora brassicae</name>
    <name type="common">Clubroot disease agent</name>
    <dbReference type="NCBI Taxonomy" id="37360"/>
    <lineage>
        <taxon>Eukaryota</taxon>
        <taxon>Sar</taxon>
        <taxon>Rhizaria</taxon>
        <taxon>Endomyxa</taxon>
        <taxon>Phytomyxea</taxon>
        <taxon>Plasmodiophorida</taxon>
        <taxon>Plasmodiophoridae</taxon>
        <taxon>Plasmodiophora</taxon>
    </lineage>
</organism>
<proteinExistence type="predicted"/>
<geneLocation type="mitochondrion" evidence="4"/>
<dbReference type="Proteomes" id="UP000039324">
    <property type="component" value="Unassembled WGS sequence"/>
</dbReference>
<keyword evidence="5" id="KW-1185">Reference proteome</keyword>
<dbReference type="AlphaFoldDB" id="A0A0G4IST7"/>
<feature type="compositionally biased region" description="Polar residues" evidence="1">
    <location>
        <begin position="310"/>
        <end position="324"/>
    </location>
</feature>
<reference evidence="4 6" key="2">
    <citation type="submission" date="2018-03" db="EMBL/GenBank/DDBJ databases">
        <authorList>
            <person name="Fogelqvist J."/>
        </authorList>
    </citation>
    <scope>NUCLEOTIDE SEQUENCE [LARGE SCALE GENOMIC DNA]</scope>
</reference>
<evidence type="ECO:0000313" key="3">
    <source>
        <dbReference type="EMBL" id="CEO98330.1"/>
    </source>
</evidence>
<feature type="compositionally biased region" description="Low complexity" evidence="1">
    <location>
        <begin position="203"/>
        <end position="214"/>
    </location>
</feature>
<evidence type="ECO:0000313" key="4">
    <source>
        <dbReference type="EMBL" id="SPQ94415.1"/>
    </source>
</evidence>